<evidence type="ECO:0000256" key="6">
    <source>
        <dbReference type="ARBA" id="ARBA00022989"/>
    </source>
</evidence>
<feature type="transmembrane region" description="Helical" evidence="9">
    <location>
        <begin position="315"/>
        <end position="333"/>
    </location>
</feature>
<feature type="transmembrane region" description="Helical" evidence="9">
    <location>
        <begin position="464"/>
        <end position="483"/>
    </location>
</feature>
<evidence type="ECO:0000256" key="5">
    <source>
        <dbReference type="ARBA" id="ARBA00022970"/>
    </source>
</evidence>
<reference evidence="10" key="1">
    <citation type="submission" date="2020-05" db="EMBL/GenBank/DDBJ databases">
        <authorList>
            <person name="Chiriac C."/>
            <person name="Salcher M."/>
            <person name="Ghai R."/>
            <person name="Kavagutti S V."/>
        </authorList>
    </citation>
    <scope>NUCLEOTIDE SEQUENCE</scope>
</reference>
<evidence type="ECO:0000313" key="11">
    <source>
        <dbReference type="EMBL" id="CAB4968450.1"/>
    </source>
</evidence>
<evidence type="ECO:0000256" key="9">
    <source>
        <dbReference type="SAM" id="Phobius"/>
    </source>
</evidence>
<keyword evidence="3" id="KW-1003">Cell membrane</keyword>
<sequence>MASVTTRLRNRRTAGMFAAAILVSIFAGYIIQASLRPGAEFNFDSILFFLVVGVTLGSIYAVAASGLVVTYTTSGIFNFAQGAMGMFLAFVYWELKINLGIQTLVALLLTVLVIAPIMGALIERVLMRRLTTAPLVSQLVVTIGLMLFLIGLAATLWDPNQTRLVGTFFGTDGFNIGQTFVPWYRIITVVVGLGLAFGIRVLLYRTRLGISMRAVVDNRELAALNGANPGRTSMFSWALGASMAAFAGIFLAEELSTLSIETLTLLTIDAFAAAIIGRLRSLPMTYLGGMIIGLSISFQANFFDWSGRWTTASQAVPTIILFLALLFLPQARIEGRRIGKVIAPRIPTIKRSLYGFAVLLITVFILAGLLDRPDVRRVALALGTAFVMLSLIPLTGWSGQISLAQITFVGIGAWATFEFAHGVGGQLFGFTLFPPGSPWLLLVAALVATPFGILMALPALRLQGLYLALASLAFARLAEFIIFDQPEVFGGEGRRIENLSVFGHDMTKEFKINFLGLNFEQDAGFLITITVFFCIFGLFVVWLRRGPFGRRLQAMRDSPAACATLGVNLLTTKLLVFALAAAMAGFGGSLLGMLAGSAGTADFQVLQGLSYVVLLVVGGASVVSGALLGGVLFQSFPFLVEKSGYWWPLVWWQRMGTGLLAIGIGRNPEGIIPDASSKMEEKRHKRQALATVAPGTQAVKESEG</sequence>
<feature type="transmembrane region" description="Helical" evidence="9">
    <location>
        <begin position="234"/>
        <end position="252"/>
    </location>
</feature>
<feature type="transmembrane region" description="Helical" evidence="9">
    <location>
        <begin position="608"/>
        <end position="633"/>
    </location>
</feature>
<dbReference type="InterPro" id="IPR001851">
    <property type="entry name" value="ABC_transp_permease"/>
</dbReference>
<feature type="transmembrane region" description="Helical" evidence="9">
    <location>
        <begin position="439"/>
        <end position="457"/>
    </location>
</feature>
<dbReference type="PANTHER" id="PTHR11795">
    <property type="entry name" value="BRANCHED-CHAIN AMINO ACID TRANSPORT SYSTEM PERMEASE PROTEIN LIVH"/>
    <property type="match status" value="1"/>
</dbReference>
<feature type="transmembrane region" description="Helical" evidence="9">
    <location>
        <begin position="523"/>
        <end position="543"/>
    </location>
</feature>
<feature type="transmembrane region" description="Helical" evidence="9">
    <location>
        <begin position="76"/>
        <end position="93"/>
    </location>
</feature>
<keyword evidence="5" id="KW-0029">Amino-acid transport</keyword>
<dbReference type="InterPro" id="IPR043428">
    <property type="entry name" value="LivM-like"/>
</dbReference>
<organism evidence="10">
    <name type="scientific">freshwater metagenome</name>
    <dbReference type="NCBI Taxonomy" id="449393"/>
    <lineage>
        <taxon>unclassified sequences</taxon>
        <taxon>metagenomes</taxon>
        <taxon>ecological metagenomes</taxon>
    </lineage>
</organism>
<dbReference type="GO" id="GO:0015658">
    <property type="term" value="F:branched-chain amino acid transmembrane transporter activity"/>
    <property type="evidence" value="ECO:0007669"/>
    <property type="project" value="InterPro"/>
</dbReference>
<dbReference type="CDD" id="cd06582">
    <property type="entry name" value="TM_PBP1_LivH_like"/>
    <property type="match status" value="1"/>
</dbReference>
<gene>
    <name evidence="10" type="ORF">UFOPK3605_00100</name>
    <name evidence="11" type="ORF">UFOPK3897_00104</name>
    <name evidence="12" type="ORF">UFOPK4121_00055</name>
</gene>
<feature type="transmembrane region" description="Helical" evidence="9">
    <location>
        <begin position="353"/>
        <end position="370"/>
    </location>
</feature>
<comment type="similarity">
    <text evidence="8">Belongs to the binding-protein-dependent transport system permease family. LivHM subfamily.</text>
</comment>
<evidence type="ECO:0000256" key="2">
    <source>
        <dbReference type="ARBA" id="ARBA00022448"/>
    </source>
</evidence>
<dbReference type="EMBL" id="CAFBPQ010000001">
    <property type="protein sequence ID" value="CAB5011211.1"/>
    <property type="molecule type" value="Genomic_DNA"/>
</dbReference>
<dbReference type="GO" id="GO:0005886">
    <property type="term" value="C:plasma membrane"/>
    <property type="evidence" value="ECO:0007669"/>
    <property type="project" value="UniProtKB-SubCell"/>
</dbReference>
<dbReference type="CDD" id="cd06581">
    <property type="entry name" value="TM_PBP1_LivM_like"/>
    <property type="match status" value="1"/>
</dbReference>
<evidence type="ECO:0000256" key="3">
    <source>
        <dbReference type="ARBA" id="ARBA00022475"/>
    </source>
</evidence>
<evidence type="ECO:0000313" key="10">
    <source>
        <dbReference type="EMBL" id="CAB4894262.1"/>
    </source>
</evidence>
<protein>
    <submittedName>
        <fullName evidence="10">Unannotated protein</fullName>
    </submittedName>
</protein>
<accession>A0A6J7FDR8</accession>
<keyword evidence="6 9" id="KW-1133">Transmembrane helix</keyword>
<keyword evidence="7 9" id="KW-0472">Membrane</keyword>
<name>A0A6J7FDR8_9ZZZZ</name>
<evidence type="ECO:0000256" key="8">
    <source>
        <dbReference type="ARBA" id="ARBA00037998"/>
    </source>
</evidence>
<evidence type="ECO:0000256" key="4">
    <source>
        <dbReference type="ARBA" id="ARBA00022692"/>
    </source>
</evidence>
<dbReference type="EMBL" id="CAFBMM010000001">
    <property type="protein sequence ID" value="CAB4894262.1"/>
    <property type="molecule type" value="Genomic_DNA"/>
</dbReference>
<keyword evidence="2" id="KW-0813">Transport</keyword>
<comment type="subcellular location">
    <subcellularLocation>
        <location evidence="1">Cell membrane</location>
        <topology evidence="1">Multi-pass membrane protein</topology>
    </subcellularLocation>
</comment>
<evidence type="ECO:0000256" key="7">
    <source>
        <dbReference type="ARBA" id="ARBA00023136"/>
    </source>
</evidence>
<feature type="transmembrane region" description="Helical" evidence="9">
    <location>
        <begin position="99"/>
        <end position="122"/>
    </location>
</feature>
<feature type="transmembrane region" description="Helical" evidence="9">
    <location>
        <begin position="376"/>
        <end position="394"/>
    </location>
</feature>
<feature type="transmembrane region" description="Helical" evidence="9">
    <location>
        <begin position="134"/>
        <end position="157"/>
    </location>
</feature>
<evidence type="ECO:0000256" key="1">
    <source>
        <dbReference type="ARBA" id="ARBA00004651"/>
    </source>
</evidence>
<feature type="transmembrane region" description="Helical" evidence="9">
    <location>
        <begin position="284"/>
        <end position="303"/>
    </location>
</feature>
<feature type="transmembrane region" description="Helical" evidence="9">
    <location>
        <begin position="12"/>
        <end position="31"/>
    </location>
</feature>
<feature type="transmembrane region" description="Helical" evidence="9">
    <location>
        <begin position="406"/>
        <end position="433"/>
    </location>
</feature>
<evidence type="ECO:0000313" key="12">
    <source>
        <dbReference type="EMBL" id="CAB5011211.1"/>
    </source>
</evidence>
<dbReference type="InterPro" id="IPR052157">
    <property type="entry name" value="BCAA_transport_permease"/>
</dbReference>
<dbReference type="GO" id="GO:0006865">
    <property type="term" value="P:amino acid transport"/>
    <property type="evidence" value="ECO:0007669"/>
    <property type="project" value="UniProtKB-KW"/>
</dbReference>
<feature type="transmembrane region" description="Helical" evidence="9">
    <location>
        <begin position="46"/>
        <end position="69"/>
    </location>
</feature>
<proteinExistence type="inferred from homology"/>
<dbReference type="EMBL" id="CAFBOF010000001">
    <property type="protein sequence ID" value="CAB4968450.1"/>
    <property type="molecule type" value="Genomic_DNA"/>
</dbReference>
<dbReference type="AlphaFoldDB" id="A0A6J7FDR8"/>
<dbReference type="Pfam" id="PF02653">
    <property type="entry name" value="BPD_transp_2"/>
    <property type="match status" value="2"/>
</dbReference>
<feature type="transmembrane region" description="Helical" evidence="9">
    <location>
        <begin position="258"/>
        <end position="277"/>
    </location>
</feature>
<keyword evidence="4 9" id="KW-0812">Transmembrane</keyword>
<feature type="transmembrane region" description="Helical" evidence="9">
    <location>
        <begin position="183"/>
        <end position="203"/>
    </location>
</feature>
<feature type="transmembrane region" description="Helical" evidence="9">
    <location>
        <begin position="574"/>
        <end position="596"/>
    </location>
</feature>
<dbReference type="PANTHER" id="PTHR11795:SF450">
    <property type="entry name" value="ABC TRANSPORTER PERMEASE PROTEIN"/>
    <property type="match status" value="1"/>
</dbReference>